<feature type="region of interest" description="Disordered" evidence="10">
    <location>
        <begin position="518"/>
        <end position="543"/>
    </location>
</feature>
<accession>A0AAN8PR03</accession>
<protein>
    <recommendedName>
        <fullName evidence="13">NIMA interactive protein</fullName>
    </recommendedName>
</protein>
<evidence type="ECO:0000256" key="7">
    <source>
        <dbReference type="ARBA" id="ARBA00023054"/>
    </source>
</evidence>
<sequence>MEKDIATASTYLNNLLAARGLLKCGHKIAFDNLAGDETAATRIINLVHDLVRRRDRDGEQKETLAMGMKTLKESESKANSFAERYKSRCEELERRCATFQGQERVLNANVRSAEITAKTLKDETARLKAMVQQVRTQHANEIRKRDHQISKMKERLLEKSRGWRGNKQPISFPGVTISGTSSTTHLGGSVGSENLVPGGTDVALTDDTTAILTTLSQNLADENDTLVSMIKSTVTTLKAISGMDTEVDQEAELEEGERNVIANDVSYASLSNDMDEVLEHLKEMLNQPNYVPLEDLDARDREIERLGLQLRGTLEAWKNAIALVDLVNKQPDRANSRKIKALEGVIERERRVVLEELDINFQAIPPAETPPKSIISQAEGVDIWQMEVEEQLNQPTKKLTFRGEELEGAEERVPAERQDCLHKERIADAEDSGILSETRALGKKGQGREEEGMGEEGTEADLPVGQSFGDDMEEAIEGDPHAEGSVNLVPFPIEDNSLMEKMSPIKPSLYGKKRQILEAMSPSPHPTKRTRLIGASPKKRGQT</sequence>
<dbReference type="Pfam" id="PF11559">
    <property type="entry name" value="ADIP"/>
    <property type="match status" value="1"/>
</dbReference>
<reference evidence="11 12" key="1">
    <citation type="submission" date="2019-10" db="EMBL/GenBank/DDBJ databases">
        <authorList>
            <person name="Palmer J.M."/>
        </authorList>
    </citation>
    <scope>NUCLEOTIDE SEQUENCE [LARGE SCALE GENOMIC DNA]</scope>
    <source>
        <strain evidence="11 12">TWF506</strain>
    </source>
</reference>
<dbReference type="AlphaFoldDB" id="A0AAN8PR03"/>
<evidence type="ECO:0000256" key="6">
    <source>
        <dbReference type="ARBA" id="ARBA00022949"/>
    </source>
</evidence>
<evidence type="ECO:0000256" key="5">
    <source>
        <dbReference type="ARBA" id="ARBA00022889"/>
    </source>
</evidence>
<keyword evidence="4" id="KW-0963">Cytoplasm</keyword>
<keyword evidence="6" id="KW-0965">Cell junction</keyword>
<keyword evidence="5" id="KW-0130">Cell adhesion</keyword>
<comment type="subcellular location">
    <subcellularLocation>
        <location evidence="1">Cell junction</location>
    </subcellularLocation>
    <subcellularLocation>
        <location evidence="2">Cytoplasm</location>
        <location evidence="2">Cytoskeleton</location>
        <location evidence="2">Microtubule organizing center</location>
        <location evidence="2">Centrosome</location>
    </subcellularLocation>
</comment>
<dbReference type="PANTHER" id="PTHR46507:SF4">
    <property type="entry name" value="SSX FAMILY MEMBER 2 INTERACTING PROTEIN"/>
    <property type="match status" value="1"/>
</dbReference>
<dbReference type="GO" id="GO:0007155">
    <property type="term" value="P:cell adhesion"/>
    <property type="evidence" value="ECO:0007669"/>
    <property type="project" value="UniProtKB-KW"/>
</dbReference>
<feature type="coiled-coil region" evidence="9">
    <location>
        <begin position="82"/>
        <end position="137"/>
    </location>
</feature>
<dbReference type="Proteomes" id="UP001307849">
    <property type="component" value="Unassembled WGS sequence"/>
</dbReference>
<evidence type="ECO:0000256" key="3">
    <source>
        <dbReference type="ARBA" id="ARBA00009291"/>
    </source>
</evidence>
<feature type="region of interest" description="Disordered" evidence="10">
    <location>
        <begin position="440"/>
        <end position="465"/>
    </location>
</feature>
<gene>
    <name evidence="11" type="ORF">TWF506_000621</name>
</gene>
<evidence type="ECO:0000256" key="4">
    <source>
        <dbReference type="ARBA" id="ARBA00022490"/>
    </source>
</evidence>
<comment type="similarity">
    <text evidence="3">Belongs to the ADIP family.</text>
</comment>
<keyword evidence="8" id="KW-0206">Cytoskeleton</keyword>
<evidence type="ECO:0000256" key="1">
    <source>
        <dbReference type="ARBA" id="ARBA00004282"/>
    </source>
</evidence>
<dbReference type="InterPro" id="IPR021622">
    <property type="entry name" value="Afadin/alpha-actinin-bd"/>
</dbReference>
<organism evidence="11 12">
    <name type="scientific">Arthrobotrys conoides</name>
    <dbReference type="NCBI Taxonomy" id="74498"/>
    <lineage>
        <taxon>Eukaryota</taxon>
        <taxon>Fungi</taxon>
        <taxon>Dikarya</taxon>
        <taxon>Ascomycota</taxon>
        <taxon>Pezizomycotina</taxon>
        <taxon>Orbiliomycetes</taxon>
        <taxon>Orbiliales</taxon>
        <taxon>Orbiliaceae</taxon>
        <taxon>Arthrobotrys</taxon>
    </lineage>
</organism>
<dbReference type="InterPro" id="IPR052300">
    <property type="entry name" value="Adhesion_Centrosome_assoc"/>
</dbReference>
<proteinExistence type="inferred from homology"/>
<evidence type="ECO:0000256" key="10">
    <source>
        <dbReference type="SAM" id="MobiDB-lite"/>
    </source>
</evidence>
<keyword evidence="7 9" id="KW-0175">Coiled coil</keyword>
<evidence type="ECO:0000313" key="11">
    <source>
        <dbReference type="EMBL" id="KAK6520347.1"/>
    </source>
</evidence>
<evidence type="ECO:0000256" key="9">
    <source>
        <dbReference type="SAM" id="Coils"/>
    </source>
</evidence>
<comment type="caution">
    <text evidence="11">The sequence shown here is derived from an EMBL/GenBank/DDBJ whole genome shotgun (WGS) entry which is preliminary data.</text>
</comment>
<evidence type="ECO:0000256" key="8">
    <source>
        <dbReference type="ARBA" id="ARBA00023212"/>
    </source>
</evidence>
<evidence type="ECO:0000313" key="12">
    <source>
        <dbReference type="Proteomes" id="UP001307849"/>
    </source>
</evidence>
<keyword evidence="12" id="KW-1185">Reference proteome</keyword>
<name>A0AAN8PR03_9PEZI</name>
<evidence type="ECO:0008006" key="13">
    <source>
        <dbReference type="Google" id="ProtNLM"/>
    </source>
</evidence>
<dbReference type="EMBL" id="JAVHJM010000001">
    <property type="protein sequence ID" value="KAK6520347.1"/>
    <property type="molecule type" value="Genomic_DNA"/>
</dbReference>
<dbReference type="PANTHER" id="PTHR46507">
    <property type="entry name" value="AFADIN- AND ALPHA-ACTININ-BINDING PROTEIN"/>
    <property type="match status" value="1"/>
</dbReference>
<feature type="compositionally biased region" description="Basic residues" evidence="10">
    <location>
        <begin position="526"/>
        <end position="543"/>
    </location>
</feature>
<evidence type="ECO:0000256" key="2">
    <source>
        <dbReference type="ARBA" id="ARBA00004300"/>
    </source>
</evidence>